<sequence>MGGGAMKDGKPWVGDAVRDEVTGRKAIVTDVQHGSRYILRPHAGGGPTWVAEDPERLTVVPREQE</sequence>
<proteinExistence type="predicted"/>
<name>A0A4Z1D7W0_9ACTN</name>
<dbReference type="Proteomes" id="UP000298159">
    <property type="component" value="Unassembled WGS sequence"/>
</dbReference>
<dbReference type="EMBL" id="SRRT01000003">
    <property type="protein sequence ID" value="TGN78207.1"/>
    <property type="molecule type" value="Genomic_DNA"/>
</dbReference>
<evidence type="ECO:0000313" key="3">
    <source>
        <dbReference type="Proteomes" id="UP000298159"/>
    </source>
</evidence>
<protein>
    <recommendedName>
        <fullName evidence="4">DUF1918 domain-containing protein</fullName>
    </recommendedName>
</protein>
<evidence type="ECO:0000313" key="2">
    <source>
        <dbReference type="EMBL" id="TGN78207.1"/>
    </source>
</evidence>
<accession>A0A4Z1D7W0</accession>
<reference evidence="2 3" key="1">
    <citation type="submission" date="2019-04" db="EMBL/GenBank/DDBJ databases">
        <title>Streptomyces sp. nov. Bv016 isolated from bark of Buahinia variegata.</title>
        <authorList>
            <person name="Kanchanasin P."/>
            <person name="Tanasupawat S."/>
            <person name="Yuki M."/>
            <person name="Kudo T."/>
        </authorList>
    </citation>
    <scope>NUCLEOTIDE SEQUENCE [LARGE SCALE GENOMIC DNA]</scope>
    <source>
        <strain evidence="2 3">Bv016</strain>
    </source>
</reference>
<organism evidence="2 3">
    <name type="scientific">Streptomyces bauhiniae</name>
    <dbReference type="NCBI Taxonomy" id="2340725"/>
    <lineage>
        <taxon>Bacteria</taxon>
        <taxon>Bacillati</taxon>
        <taxon>Actinomycetota</taxon>
        <taxon>Actinomycetes</taxon>
        <taxon>Kitasatosporales</taxon>
        <taxon>Streptomycetaceae</taxon>
        <taxon>Streptomyces</taxon>
    </lineage>
</organism>
<dbReference type="AlphaFoldDB" id="A0A4Z1D7W0"/>
<feature type="region of interest" description="Disordered" evidence="1">
    <location>
        <begin position="38"/>
        <end position="65"/>
    </location>
</feature>
<evidence type="ECO:0008006" key="4">
    <source>
        <dbReference type="Google" id="ProtNLM"/>
    </source>
</evidence>
<gene>
    <name evidence="2" type="ORF">E5083_13570</name>
</gene>
<evidence type="ECO:0000256" key="1">
    <source>
        <dbReference type="SAM" id="MobiDB-lite"/>
    </source>
</evidence>
<comment type="caution">
    <text evidence="2">The sequence shown here is derived from an EMBL/GenBank/DDBJ whole genome shotgun (WGS) entry which is preliminary data.</text>
</comment>
<keyword evidence="3" id="KW-1185">Reference proteome</keyword>